<organism evidence="2">
    <name type="scientific">bioreactor metagenome</name>
    <dbReference type="NCBI Taxonomy" id="1076179"/>
    <lineage>
        <taxon>unclassified sequences</taxon>
        <taxon>metagenomes</taxon>
        <taxon>ecological metagenomes</taxon>
    </lineage>
</organism>
<accession>A0A644V4G3</accession>
<feature type="transmembrane region" description="Helical" evidence="1">
    <location>
        <begin position="57"/>
        <end position="74"/>
    </location>
</feature>
<feature type="transmembrane region" description="Helical" evidence="1">
    <location>
        <begin position="86"/>
        <end position="106"/>
    </location>
</feature>
<comment type="caution">
    <text evidence="2">The sequence shown here is derived from an EMBL/GenBank/DDBJ whole genome shotgun (WGS) entry which is preliminary data.</text>
</comment>
<keyword evidence="1" id="KW-1133">Transmembrane helix</keyword>
<dbReference type="EMBL" id="VSSQ01000213">
    <property type="protein sequence ID" value="MPL85925.1"/>
    <property type="molecule type" value="Genomic_DNA"/>
</dbReference>
<evidence type="ECO:0000313" key="2">
    <source>
        <dbReference type="EMBL" id="MPL85925.1"/>
    </source>
</evidence>
<sequence>MLKFACTITGDDYQMLKSETAPSRKKVTALAMAVFVPTLMWFITGFLMVYAVFEKPLYTAIFAGLLAGTMIFIIEKLVVMSSGSKWLVAFRVMLAFLVAALGSAFLDEVIFAKDITQQMTINRDQLITEKKNQVQHAFNDEKLALEKTVQEKYTAWQQSLKTAESEADGSSGSGIKGVHAITRLKLDNAVTIQQDYLLAKKELEDLQLRILTEQEKAAAQTQAGFENNALLQRIKAMFDLVKTDRYMMGFYILVTAILFVLEFLVVVLKVTMGKTNYERRLELIEEIGQKRMEKVRQHDLRYFEAGKVNPDYLQAFANLEKSKASIFN</sequence>
<keyword evidence="1" id="KW-0472">Membrane</keyword>
<keyword evidence="1" id="KW-0812">Transmembrane</keyword>
<feature type="transmembrane region" description="Helical" evidence="1">
    <location>
        <begin position="248"/>
        <end position="270"/>
    </location>
</feature>
<dbReference type="InterPro" id="IPR025519">
    <property type="entry name" value="DUF4407"/>
</dbReference>
<name>A0A644V4G3_9ZZZZ</name>
<protein>
    <recommendedName>
        <fullName evidence="3">DUF4407 domain-containing protein</fullName>
    </recommendedName>
</protein>
<dbReference type="Pfam" id="PF14362">
    <property type="entry name" value="DUF4407"/>
    <property type="match status" value="1"/>
</dbReference>
<proteinExistence type="predicted"/>
<evidence type="ECO:0008006" key="3">
    <source>
        <dbReference type="Google" id="ProtNLM"/>
    </source>
</evidence>
<evidence type="ECO:0000256" key="1">
    <source>
        <dbReference type="SAM" id="Phobius"/>
    </source>
</evidence>
<gene>
    <name evidence="2" type="ORF">SDC9_31900</name>
</gene>
<reference evidence="2" key="1">
    <citation type="submission" date="2019-08" db="EMBL/GenBank/DDBJ databases">
        <authorList>
            <person name="Kucharzyk K."/>
            <person name="Murdoch R.W."/>
            <person name="Higgins S."/>
            <person name="Loffler F."/>
        </authorList>
    </citation>
    <scope>NUCLEOTIDE SEQUENCE</scope>
</reference>
<feature type="transmembrane region" description="Helical" evidence="1">
    <location>
        <begin position="27"/>
        <end position="51"/>
    </location>
</feature>
<dbReference type="AlphaFoldDB" id="A0A644V4G3"/>